<evidence type="ECO:0000313" key="3">
    <source>
        <dbReference type="Proteomes" id="UP000585474"/>
    </source>
</evidence>
<organism evidence="2 3">
    <name type="scientific">Actinidia rufa</name>
    <dbReference type="NCBI Taxonomy" id="165716"/>
    <lineage>
        <taxon>Eukaryota</taxon>
        <taxon>Viridiplantae</taxon>
        <taxon>Streptophyta</taxon>
        <taxon>Embryophyta</taxon>
        <taxon>Tracheophyta</taxon>
        <taxon>Spermatophyta</taxon>
        <taxon>Magnoliopsida</taxon>
        <taxon>eudicotyledons</taxon>
        <taxon>Gunneridae</taxon>
        <taxon>Pentapetalae</taxon>
        <taxon>asterids</taxon>
        <taxon>Ericales</taxon>
        <taxon>Actinidiaceae</taxon>
        <taxon>Actinidia</taxon>
    </lineage>
</organism>
<accession>A0A7J0EVY3</accession>
<gene>
    <name evidence="2" type="ORF">Acr_07g0008310</name>
</gene>
<name>A0A7J0EVY3_9ERIC</name>
<reference evidence="2 3" key="1">
    <citation type="submission" date="2019-07" db="EMBL/GenBank/DDBJ databases">
        <title>De Novo Assembly of kiwifruit Actinidia rufa.</title>
        <authorList>
            <person name="Sugita-Konishi S."/>
            <person name="Sato K."/>
            <person name="Mori E."/>
            <person name="Abe Y."/>
            <person name="Kisaki G."/>
            <person name="Hamano K."/>
            <person name="Suezawa K."/>
            <person name="Otani M."/>
            <person name="Fukuda T."/>
            <person name="Manabe T."/>
            <person name="Gomi K."/>
            <person name="Tabuchi M."/>
            <person name="Akimitsu K."/>
            <person name="Kataoka I."/>
        </authorList>
    </citation>
    <scope>NUCLEOTIDE SEQUENCE [LARGE SCALE GENOMIC DNA]</scope>
    <source>
        <strain evidence="3">cv. Fuchu</strain>
    </source>
</reference>
<dbReference type="Proteomes" id="UP000585474">
    <property type="component" value="Unassembled WGS sequence"/>
</dbReference>
<keyword evidence="1" id="KW-0812">Transmembrane</keyword>
<keyword evidence="1" id="KW-1133">Transmembrane helix</keyword>
<proteinExistence type="predicted"/>
<dbReference type="AlphaFoldDB" id="A0A7J0EVY3"/>
<feature type="transmembrane region" description="Helical" evidence="1">
    <location>
        <begin position="12"/>
        <end position="29"/>
    </location>
</feature>
<dbReference type="EMBL" id="BJWL01000007">
    <property type="protein sequence ID" value="GFY90634.1"/>
    <property type="molecule type" value="Genomic_DNA"/>
</dbReference>
<keyword evidence="1" id="KW-0472">Membrane</keyword>
<sequence>MPPPRQTLHFNHYSIIATIVTIIMSTIIHPPPSFSTAIILHFHPHPTDVAMLHLHHSPLSLPFYYCNHCRHIMVEGGGYGGTWGNEGSVVVEWWMRQIVEVVVVGGGMLPMEVKGVVVRGVNGPD</sequence>
<evidence type="ECO:0000256" key="1">
    <source>
        <dbReference type="SAM" id="Phobius"/>
    </source>
</evidence>
<keyword evidence="3" id="KW-1185">Reference proteome</keyword>
<comment type="caution">
    <text evidence="2">The sequence shown here is derived from an EMBL/GenBank/DDBJ whole genome shotgun (WGS) entry which is preliminary data.</text>
</comment>
<evidence type="ECO:0000313" key="2">
    <source>
        <dbReference type="EMBL" id="GFY90634.1"/>
    </source>
</evidence>
<protein>
    <submittedName>
        <fullName evidence="2">Uncharacterized protein</fullName>
    </submittedName>
</protein>